<evidence type="ECO:0000313" key="3">
    <source>
        <dbReference type="Proteomes" id="UP000295636"/>
    </source>
</evidence>
<dbReference type="AlphaFoldDB" id="A0A4R5KFN1"/>
<dbReference type="InterPro" id="IPR008964">
    <property type="entry name" value="Invasin/intimin_cell_adhesion"/>
</dbReference>
<organism evidence="2 3">
    <name type="scientific">Paenibacillus piri</name>
    <dbReference type="NCBI Taxonomy" id="2547395"/>
    <lineage>
        <taxon>Bacteria</taxon>
        <taxon>Bacillati</taxon>
        <taxon>Bacillota</taxon>
        <taxon>Bacilli</taxon>
        <taxon>Bacillales</taxon>
        <taxon>Paenibacillaceae</taxon>
        <taxon>Paenibacillus</taxon>
    </lineage>
</organism>
<dbReference type="SMART" id="SM00635">
    <property type="entry name" value="BID_2"/>
    <property type="match status" value="2"/>
</dbReference>
<proteinExistence type="predicted"/>
<accession>A0A4R5KFN1</accession>
<feature type="domain" description="SLH" evidence="1">
    <location>
        <begin position="528"/>
        <end position="588"/>
    </location>
</feature>
<keyword evidence="3" id="KW-1185">Reference proteome</keyword>
<comment type="caution">
    <text evidence="2">The sequence shown here is derived from an EMBL/GenBank/DDBJ whole genome shotgun (WGS) entry which is preliminary data.</text>
</comment>
<dbReference type="InterPro" id="IPR013783">
    <property type="entry name" value="Ig-like_fold"/>
</dbReference>
<dbReference type="InterPro" id="IPR051465">
    <property type="entry name" value="Cell_Envelope_Struct_Comp"/>
</dbReference>
<dbReference type="Pfam" id="PF02368">
    <property type="entry name" value="Big_2"/>
    <property type="match status" value="2"/>
</dbReference>
<dbReference type="Gene3D" id="2.60.40.1080">
    <property type="match status" value="2"/>
</dbReference>
<sequence>MQVFKKALILLFGFILSSYVIWPIQHSYAFTYTSAPYGSTVYYNENNGTLKGWIDCFFAPTHIIAGSMFDTNYRYDDYAYWKTGNNIKEKRLYYSTDNEVTWTSLPRIKNSTGTGYMLPIDPQLTKAVFRCELIGTKFNTAHRIPYPIYQPTYPTDLAAIPNDDGTVTLNWNDTSNMESYYRITRFGPDGTKTFTVNKTMDHIGPLSYADKETNKTKSTIYVYKLNAVVDFFDLPEDLRPWDVWATVKTKAAAGVLDKYKIDTPIVNPNAINPNLITKIDPNTPLKNLDDFKYLGDFSLKIADLDKVALSGVTLDKKAVVLKQGESDTLKATVFPSDPADQKVTWSSDNSKVADVDSSGKVTAKSPGTARITAKTESGGSNAVCVVTVTGIPEINSQALNQIVIPDLTDVSEHKPIGEIAKITPNNIIPDNISAGSGIMLNQSAMIVKTGESGTLTATVSPSEAANQKVAWSSSDSTVAAVDSTGKVTGIAPGTAKITVKTEDGRLTAVCDVTVTVVPESKPQAPNPFVTPKFTDISEHKSAGEIAQAVTSGFVNGYPDGTFRPDAGVTRAEFATMLMKGLNPAVEGAPLSFADKDEIGAWAVQPVAQAVQLGIISGYADYTFRPNENITRAEMIAMVMRASGLATDNAQQTGFADDAAIPMWAKPSVSKAEETGIIIVGGLPDHKFSPQALSTRAEAASAIVRMLGISK</sequence>
<dbReference type="PANTHER" id="PTHR43308:SF5">
    <property type="entry name" value="S-LAYER PROTEIN _ PEPTIDOGLYCAN ENDO-BETA-N-ACETYLGLUCOSAMINIDASE"/>
    <property type="match status" value="1"/>
</dbReference>
<evidence type="ECO:0000313" key="2">
    <source>
        <dbReference type="EMBL" id="TDF93782.1"/>
    </source>
</evidence>
<dbReference type="PROSITE" id="PS51272">
    <property type="entry name" value="SLH"/>
    <property type="match status" value="3"/>
</dbReference>
<dbReference type="Proteomes" id="UP000295636">
    <property type="component" value="Unassembled WGS sequence"/>
</dbReference>
<feature type="domain" description="SLH" evidence="1">
    <location>
        <begin position="589"/>
        <end position="652"/>
    </location>
</feature>
<dbReference type="PANTHER" id="PTHR43308">
    <property type="entry name" value="OUTER MEMBRANE PROTEIN ALPHA-RELATED"/>
    <property type="match status" value="1"/>
</dbReference>
<dbReference type="EMBL" id="SMRT01000015">
    <property type="protein sequence ID" value="TDF93782.1"/>
    <property type="molecule type" value="Genomic_DNA"/>
</dbReference>
<dbReference type="InterPro" id="IPR001119">
    <property type="entry name" value="SLH_dom"/>
</dbReference>
<dbReference type="InterPro" id="IPR003343">
    <property type="entry name" value="Big_2"/>
</dbReference>
<reference evidence="2 3" key="1">
    <citation type="submission" date="2019-03" db="EMBL/GenBank/DDBJ databases">
        <title>This is whole genome sequence of Paenibacillus sp MS74 strain.</title>
        <authorList>
            <person name="Trinh H.N."/>
        </authorList>
    </citation>
    <scope>NUCLEOTIDE SEQUENCE [LARGE SCALE GENOMIC DNA]</scope>
    <source>
        <strain evidence="2 3">MS74</strain>
    </source>
</reference>
<feature type="domain" description="SLH" evidence="1">
    <location>
        <begin position="654"/>
        <end position="710"/>
    </location>
</feature>
<name>A0A4R5KFN1_9BACL</name>
<dbReference type="OrthoDB" id="1858867at2"/>
<dbReference type="Pfam" id="PF00395">
    <property type="entry name" value="SLH"/>
    <property type="match status" value="3"/>
</dbReference>
<gene>
    <name evidence="2" type="ORF">E1757_25665</name>
</gene>
<dbReference type="Gene3D" id="2.60.40.10">
    <property type="entry name" value="Immunoglobulins"/>
    <property type="match status" value="1"/>
</dbReference>
<evidence type="ECO:0000259" key="1">
    <source>
        <dbReference type="PROSITE" id="PS51272"/>
    </source>
</evidence>
<protein>
    <recommendedName>
        <fullName evidence="1">SLH domain-containing protein</fullName>
    </recommendedName>
</protein>
<dbReference type="RefSeq" id="WP_133233559.1">
    <property type="nucleotide sequence ID" value="NZ_SMRT01000015.1"/>
</dbReference>
<dbReference type="SUPFAM" id="SSF49373">
    <property type="entry name" value="Invasin/intimin cell-adhesion fragments"/>
    <property type="match status" value="2"/>
</dbReference>